<comment type="caution">
    <text evidence="1">The sequence shown here is derived from an EMBL/GenBank/DDBJ whole genome shotgun (WGS) entry which is preliminary data.</text>
</comment>
<evidence type="ECO:0000313" key="2">
    <source>
        <dbReference type="Proteomes" id="UP000469430"/>
    </source>
</evidence>
<dbReference type="SUPFAM" id="SSF63829">
    <property type="entry name" value="Calcium-dependent phosphotriesterase"/>
    <property type="match status" value="1"/>
</dbReference>
<protein>
    <submittedName>
        <fullName evidence="1">DUF839 domain-containing protein</fullName>
    </submittedName>
</protein>
<dbReference type="InterPro" id="IPR008557">
    <property type="entry name" value="PhoX"/>
</dbReference>
<dbReference type="AlphaFoldDB" id="A0A6I4TVE1"/>
<dbReference type="RefSeq" id="WP_161391791.1">
    <property type="nucleotide sequence ID" value="NZ_JBHSCP010000002.1"/>
</dbReference>
<dbReference type="InterPro" id="IPR006311">
    <property type="entry name" value="TAT_signal"/>
</dbReference>
<proteinExistence type="predicted"/>
<dbReference type="Pfam" id="PF05787">
    <property type="entry name" value="PhoX"/>
    <property type="match status" value="2"/>
</dbReference>
<evidence type="ECO:0000313" key="1">
    <source>
        <dbReference type="EMBL" id="MXP00047.1"/>
    </source>
</evidence>
<dbReference type="PROSITE" id="PS51318">
    <property type="entry name" value="TAT"/>
    <property type="match status" value="1"/>
</dbReference>
<reference evidence="1 2" key="1">
    <citation type="submission" date="2019-12" db="EMBL/GenBank/DDBJ databases">
        <title>Genomic-based taxomic classification of the family Erythrobacteraceae.</title>
        <authorList>
            <person name="Xu L."/>
        </authorList>
    </citation>
    <scope>NUCLEOTIDE SEQUENCE [LARGE SCALE GENOMIC DNA]</scope>
    <source>
        <strain evidence="1 2">S36</strain>
    </source>
</reference>
<dbReference type="OrthoDB" id="9801383at2"/>
<name>A0A6I4TVE1_9SPHN</name>
<dbReference type="EMBL" id="WTYJ01000003">
    <property type="protein sequence ID" value="MXP00047.1"/>
    <property type="molecule type" value="Genomic_DNA"/>
</dbReference>
<dbReference type="PANTHER" id="PTHR35399">
    <property type="entry name" value="SLR8030 PROTEIN"/>
    <property type="match status" value="1"/>
</dbReference>
<organism evidence="1 2">
    <name type="scientific">Croceibacterium xixiisoli</name>
    <dbReference type="NCBI Taxonomy" id="1476466"/>
    <lineage>
        <taxon>Bacteria</taxon>
        <taxon>Pseudomonadati</taxon>
        <taxon>Pseudomonadota</taxon>
        <taxon>Alphaproteobacteria</taxon>
        <taxon>Sphingomonadales</taxon>
        <taxon>Erythrobacteraceae</taxon>
        <taxon>Croceibacterium</taxon>
    </lineage>
</organism>
<dbReference type="PROSITE" id="PS51257">
    <property type="entry name" value="PROKAR_LIPOPROTEIN"/>
    <property type="match status" value="1"/>
</dbReference>
<accession>A0A6I4TVE1</accession>
<gene>
    <name evidence="1" type="ORF">GRI97_13720</name>
</gene>
<dbReference type="Proteomes" id="UP000469430">
    <property type="component" value="Unassembled WGS sequence"/>
</dbReference>
<dbReference type="PANTHER" id="PTHR35399:SF4">
    <property type="entry name" value="MEMBRANE PROTEIN"/>
    <property type="match status" value="1"/>
</dbReference>
<sequence>MIADRRQFLRATATAFAALSASGCMRGGAIGGVAGAAGPAGYGALQADAAGLIDLPAGFSYRVISSLGDAMSDGGTVPDRADGMGCFDLGNGRLALVRNHELQPQHDSGGATGPAYDTAARSLIPLPGGTTTIVLDAQTLVVERQHRSLSGTIRNCAGGSTPWGSWLTCEEDLTRPGPRANKDHGWVFEVPAAATGPVDPVPLKAMGRFNHEAALVDPASGIAYLTEDRNDGLFYRFIPTHPGRLAEGGVLQALAIDGIADSSNRGGAKVTLGEWLGARWITLDNVEAPDDDLRLRGAAAGATIFSRGEGLHMGDGEVYFCCTNGGAAELGQIFRLRPRQHGRDALQLFFESTSTDQFNYGDNLTVAPNGHLVVCEDQYTDVVDNHLRGITPDGRAYPLGRLRTQTELAGACFSPDGRVLFVNLYSPAKTLAITGPWIV</sequence>
<keyword evidence="2" id="KW-1185">Reference proteome</keyword>